<evidence type="ECO:0000313" key="3">
    <source>
        <dbReference type="Proteomes" id="UP001159405"/>
    </source>
</evidence>
<dbReference type="EMBL" id="CALNXK010000027">
    <property type="protein sequence ID" value="CAH3114303.1"/>
    <property type="molecule type" value="Genomic_DNA"/>
</dbReference>
<comment type="caution">
    <text evidence="2">The sequence shown here is derived from an EMBL/GenBank/DDBJ whole genome shotgun (WGS) entry which is preliminary data.</text>
</comment>
<evidence type="ECO:0000256" key="1">
    <source>
        <dbReference type="SAM" id="Phobius"/>
    </source>
</evidence>
<feature type="transmembrane region" description="Helical" evidence="1">
    <location>
        <begin position="46"/>
        <end position="65"/>
    </location>
</feature>
<reference evidence="2 3" key="1">
    <citation type="submission" date="2022-05" db="EMBL/GenBank/DDBJ databases">
        <authorList>
            <consortium name="Genoscope - CEA"/>
            <person name="William W."/>
        </authorList>
    </citation>
    <scope>NUCLEOTIDE SEQUENCE [LARGE SCALE GENOMIC DNA]</scope>
</reference>
<organism evidence="2 3">
    <name type="scientific">Porites lobata</name>
    <dbReference type="NCBI Taxonomy" id="104759"/>
    <lineage>
        <taxon>Eukaryota</taxon>
        <taxon>Metazoa</taxon>
        <taxon>Cnidaria</taxon>
        <taxon>Anthozoa</taxon>
        <taxon>Hexacorallia</taxon>
        <taxon>Scleractinia</taxon>
        <taxon>Fungiina</taxon>
        <taxon>Poritidae</taxon>
        <taxon>Porites</taxon>
    </lineage>
</organism>
<sequence length="83" mass="9525">MSKEAQCQNFQNNVFTLHVDLLEHKTAIRKSFKEAQRKGETKQNKAILVLFKCVQWLCMASIPLVKFKLLLALLHDLGLDDIA</sequence>
<evidence type="ECO:0000313" key="2">
    <source>
        <dbReference type="EMBL" id="CAH3114303.1"/>
    </source>
</evidence>
<keyword evidence="3" id="KW-1185">Reference proteome</keyword>
<dbReference type="Proteomes" id="UP001159405">
    <property type="component" value="Unassembled WGS sequence"/>
</dbReference>
<accession>A0ABN8NQ44</accession>
<protein>
    <submittedName>
        <fullName evidence="2">Uncharacterized protein</fullName>
    </submittedName>
</protein>
<name>A0ABN8NQ44_9CNID</name>
<proteinExistence type="predicted"/>
<keyword evidence="1" id="KW-1133">Transmembrane helix</keyword>
<keyword evidence="1" id="KW-0812">Transmembrane</keyword>
<feature type="non-terminal residue" evidence="2">
    <location>
        <position position="83"/>
    </location>
</feature>
<keyword evidence="1" id="KW-0472">Membrane</keyword>
<gene>
    <name evidence="2" type="ORF">PLOB_00022842</name>
</gene>